<feature type="transmembrane region" description="Helical" evidence="6">
    <location>
        <begin position="261"/>
        <end position="283"/>
    </location>
</feature>
<feature type="transmembrane region" description="Helical" evidence="6">
    <location>
        <begin position="290"/>
        <end position="307"/>
    </location>
</feature>
<dbReference type="RefSeq" id="WP_169924137.1">
    <property type="nucleotide sequence ID" value="NZ_AP014936.1"/>
</dbReference>
<sequence length="429" mass="44195">MRRETESGGRPAPLFLLMATLFAAYLGYGVILPVLPLLVERLAEDASRLTVSAHTGLLAGLYMLMLFLFAPLWGRASDRFGRRPVLLLGLAGCVASLVAFGLATTLWTAYLARAAGGALVAAVLPAVLAYAAEVGPLEQRARRFAWLTAASTLALVAGPALGGRLAAIDTGAWGLRLEGPVLGLGMAAAFGALVWLAVYLRLPEAAPARRMPGPAAPARSRPRLGILLVFSLLGLFGLGSFETALTLRTQQVLGLGADRLGTLFIECSLVMAAVQLVLFTPLLKRIGVRYALVLAFTVTAAGLYGLVAAVEFAALLVSTALVSGGIGLLIPLLAYAVSRAAGSAGQGRALGRQIGVASLGQGVGSASAGWIFGLLPQAPFWITATVLLGAALAAAIVRSLPDAPAVHRIRDRAGAARGAQSPTAPVEEE</sequence>
<dbReference type="InterPro" id="IPR036259">
    <property type="entry name" value="MFS_trans_sf"/>
</dbReference>
<evidence type="ECO:0000256" key="1">
    <source>
        <dbReference type="ARBA" id="ARBA00004141"/>
    </source>
</evidence>
<feature type="transmembrane region" description="Helical" evidence="6">
    <location>
        <begin position="313"/>
        <end position="337"/>
    </location>
</feature>
<evidence type="ECO:0000259" key="7">
    <source>
        <dbReference type="PROSITE" id="PS50850"/>
    </source>
</evidence>
<name>A0A1C7AEW3_9GAMM</name>
<feature type="transmembrane region" description="Helical" evidence="6">
    <location>
        <begin position="349"/>
        <end position="372"/>
    </location>
</feature>
<keyword evidence="5 6" id="KW-0472">Membrane</keyword>
<feature type="transmembrane region" description="Helical" evidence="6">
    <location>
        <begin position="51"/>
        <end position="73"/>
    </location>
</feature>
<comment type="subcellular location">
    <subcellularLocation>
        <location evidence="1">Membrane</location>
        <topology evidence="1">Multi-pass membrane protein</topology>
    </subcellularLocation>
</comment>
<evidence type="ECO:0000256" key="6">
    <source>
        <dbReference type="SAM" id="Phobius"/>
    </source>
</evidence>
<feature type="transmembrane region" description="Helical" evidence="6">
    <location>
        <begin position="85"/>
        <end position="104"/>
    </location>
</feature>
<dbReference type="GO" id="GO:0016020">
    <property type="term" value="C:membrane"/>
    <property type="evidence" value="ECO:0007669"/>
    <property type="project" value="UniProtKB-SubCell"/>
</dbReference>
<feature type="transmembrane region" description="Helical" evidence="6">
    <location>
        <begin position="144"/>
        <end position="161"/>
    </location>
</feature>
<feature type="transmembrane region" description="Helical" evidence="6">
    <location>
        <begin position="12"/>
        <end position="31"/>
    </location>
</feature>
<dbReference type="KEGG" id="sva:SVA_3175"/>
<dbReference type="InterPro" id="IPR001958">
    <property type="entry name" value="Tet-R_TetA/multi-R_MdtG-like"/>
</dbReference>
<feature type="transmembrane region" description="Helical" evidence="6">
    <location>
        <begin position="110"/>
        <end position="132"/>
    </location>
</feature>
<organism evidence="8 9">
    <name type="scientific">Sulfurifustis variabilis</name>
    <dbReference type="NCBI Taxonomy" id="1675686"/>
    <lineage>
        <taxon>Bacteria</taxon>
        <taxon>Pseudomonadati</taxon>
        <taxon>Pseudomonadota</taxon>
        <taxon>Gammaproteobacteria</taxon>
        <taxon>Acidiferrobacterales</taxon>
        <taxon>Acidiferrobacteraceae</taxon>
        <taxon>Sulfurifustis</taxon>
    </lineage>
</organism>
<proteinExistence type="predicted"/>
<evidence type="ECO:0000256" key="4">
    <source>
        <dbReference type="ARBA" id="ARBA00022989"/>
    </source>
</evidence>
<dbReference type="CDD" id="cd17330">
    <property type="entry name" value="MFS_SLC46_TetA_like"/>
    <property type="match status" value="1"/>
</dbReference>
<dbReference type="PROSITE" id="PS50850">
    <property type="entry name" value="MFS"/>
    <property type="match status" value="1"/>
</dbReference>
<evidence type="ECO:0000256" key="3">
    <source>
        <dbReference type="ARBA" id="ARBA00022692"/>
    </source>
</evidence>
<feature type="domain" description="Major facilitator superfamily (MFS) profile" evidence="7">
    <location>
        <begin position="13"/>
        <end position="402"/>
    </location>
</feature>
<accession>A0A1C7AEW3</accession>
<protein>
    <submittedName>
        <fullName evidence="8">MFS transporter</fullName>
    </submittedName>
</protein>
<evidence type="ECO:0000313" key="9">
    <source>
        <dbReference type="Proteomes" id="UP000218899"/>
    </source>
</evidence>
<evidence type="ECO:0000256" key="2">
    <source>
        <dbReference type="ARBA" id="ARBA00022448"/>
    </source>
</evidence>
<dbReference type="Gene3D" id="1.20.1250.20">
    <property type="entry name" value="MFS general substrate transporter like domains"/>
    <property type="match status" value="1"/>
</dbReference>
<evidence type="ECO:0000313" key="8">
    <source>
        <dbReference type="EMBL" id="BAU49723.1"/>
    </source>
</evidence>
<keyword evidence="3 6" id="KW-0812">Transmembrane</keyword>
<reference evidence="8 9" key="1">
    <citation type="submission" date="2015-08" db="EMBL/GenBank/DDBJ databases">
        <title>Complete genome sequence of Sulfurifustis variabilis.</title>
        <authorList>
            <person name="Miura A."/>
            <person name="Kojima H."/>
            <person name="Fukui M."/>
        </authorList>
    </citation>
    <scope>NUCLEOTIDE SEQUENCE [LARGE SCALE GENOMIC DNA]</scope>
    <source>
        <strain evidence="9">skN76</strain>
    </source>
</reference>
<keyword evidence="2" id="KW-0813">Transport</keyword>
<keyword evidence="9" id="KW-1185">Reference proteome</keyword>
<dbReference type="EMBL" id="AP014936">
    <property type="protein sequence ID" value="BAU49723.1"/>
    <property type="molecule type" value="Genomic_DNA"/>
</dbReference>
<dbReference type="GO" id="GO:0022857">
    <property type="term" value="F:transmembrane transporter activity"/>
    <property type="evidence" value="ECO:0007669"/>
    <property type="project" value="InterPro"/>
</dbReference>
<dbReference type="Proteomes" id="UP000218899">
    <property type="component" value="Chromosome"/>
</dbReference>
<gene>
    <name evidence="8" type="ORF">SVA_3175</name>
</gene>
<dbReference type="InterPro" id="IPR011701">
    <property type="entry name" value="MFS"/>
</dbReference>
<feature type="transmembrane region" description="Helical" evidence="6">
    <location>
        <begin position="181"/>
        <end position="202"/>
    </location>
</feature>
<feature type="transmembrane region" description="Helical" evidence="6">
    <location>
        <begin position="223"/>
        <end position="241"/>
    </location>
</feature>
<dbReference type="PANTHER" id="PTHR23504">
    <property type="entry name" value="MAJOR FACILITATOR SUPERFAMILY DOMAIN-CONTAINING PROTEIN 10"/>
    <property type="match status" value="1"/>
</dbReference>
<evidence type="ECO:0000256" key="5">
    <source>
        <dbReference type="ARBA" id="ARBA00023136"/>
    </source>
</evidence>
<dbReference type="PRINTS" id="PR01035">
    <property type="entry name" value="TCRTETA"/>
</dbReference>
<dbReference type="PANTHER" id="PTHR23504:SF15">
    <property type="entry name" value="MAJOR FACILITATOR SUPERFAMILY (MFS) PROFILE DOMAIN-CONTAINING PROTEIN"/>
    <property type="match status" value="1"/>
</dbReference>
<dbReference type="Pfam" id="PF07690">
    <property type="entry name" value="MFS_1"/>
    <property type="match status" value="1"/>
</dbReference>
<keyword evidence="4 6" id="KW-1133">Transmembrane helix</keyword>
<feature type="transmembrane region" description="Helical" evidence="6">
    <location>
        <begin position="378"/>
        <end position="400"/>
    </location>
</feature>
<dbReference type="InterPro" id="IPR020846">
    <property type="entry name" value="MFS_dom"/>
</dbReference>
<dbReference type="SUPFAM" id="SSF103473">
    <property type="entry name" value="MFS general substrate transporter"/>
    <property type="match status" value="1"/>
</dbReference>
<dbReference type="AlphaFoldDB" id="A0A1C7AEW3"/>